<evidence type="ECO:0000313" key="14">
    <source>
        <dbReference type="Proteomes" id="UP001595892"/>
    </source>
</evidence>
<feature type="domain" description="Histidine kinase" evidence="11">
    <location>
        <begin position="222"/>
        <end position="430"/>
    </location>
</feature>
<dbReference type="InterPro" id="IPR003660">
    <property type="entry name" value="HAMP_dom"/>
</dbReference>
<organism evidence="13 14">
    <name type="scientific">Coralloluteibacterium thermophilum</name>
    <dbReference type="NCBI Taxonomy" id="2707049"/>
    <lineage>
        <taxon>Bacteria</taxon>
        <taxon>Pseudomonadati</taxon>
        <taxon>Pseudomonadota</taxon>
        <taxon>Gammaproteobacteria</taxon>
        <taxon>Lysobacterales</taxon>
        <taxon>Lysobacteraceae</taxon>
        <taxon>Coralloluteibacterium</taxon>
    </lineage>
</organism>
<dbReference type="PANTHER" id="PTHR45436:SF16">
    <property type="entry name" value="HISTIDINE KINASE"/>
    <property type="match status" value="1"/>
</dbReference>
<evidence type="ECO:0000256" key="3">
    <source>
        <dbReference type="ARBA" id="ARBA00012438"/>
    </source>
</evidence>
<dbReference type="CDD" id="cd00082">
    <property type="entry name" value="HisKA"/>
    <property type="match status" value="1"/>
</dbReference>
<dbReference type="Proteomes" id="UP001595892">
    <property type="component" value="Unassembled WGS sequence"/>
</dbReference>
<evidence type="ECO:0000256" key="8">
    <source>
        <dbReference type="ARBA" id="ARBA00022989"/>
    </source>
</evidence>
<keyword evidence="6 10" id="KW-0812">Transmembrane</keyword>
<feature type="transmembrane region" description="Helical" evidence="10">
    <location>
        <begin position="12"/>
        <end position="34"/>
    </location>
</feature>
<dbReference type="PANTHER" id="PTHR45436">
    <property type="entry name" value="SENSOR HISTIDINE KINASE YKOH"/>
    <property type="match status" value="1"/>
</dbReference>
<evidence type="ECO:0000256" key="2">
    <source>
        <dbReference type="ARBA" id="ARBA00004370"/>
    </source>
</evidence>
<dbReference type="SUPFAM" id="SSF47384">
    <property type="entry name" value="Homodimeric domain of signal transducing histidine kinase"/>
    <property type="match status" value="1"/>
</dbReference>
<feature type="domain" description="HAMP" evidence="12">
    <location>
        <begin position="160"/>
        <end position="214"/>
    </location>
</feature>
<dbReference type="GO" id="GO:0016301">
    <property type="term" value="F:kinase activity"/>
    <property type="evidence" value="ECO:0007669"/>
    <property type="project" value="UniProtKB-KW"/>
</dbReference>
<evidence type="ECO:0000256" key="5">
    <source>
        <dbReference type="ARBA" id="ARBA00022679"/>
    </source>
</evidence>
<dbReference type="SUPFAM" id="SSF55874">
    <property type="entry name" value="ATPase domain of HSP90 chaperone/DNA topoisomerase II/histidine kinase"/>
    <property type="match status" value="1"/>
</dbReference>
<evidence type="ECO:0000259" key="12">
    <source>
        <dbReference type="PROSITE" id="PS50885"/>
    </source>
</evidence>
<evidence type="ECO:0000256" key="10">
    <source>
        <dbReference type="SAM" id="Phobius"/>
    </source>
</evidence>
<dbReference type="InterPro" id="IPR036890">
    <property type="entry name" value="HATPase_C_sf"/>
</dbReference>
<comment type="subcellular location">
    <subcellularLocation>
        <location evidence="2">Membrane</location>
    </subcellularLocation>
</comment>
<dbReference type="PROSITE" id="PS50109">
    <property type="entry name" value="HIS_KIN"/>
    <property type="match status" value="1"/>
</dbReference>
<dbReference type="EC" id="2.7.13.3" evidence="3"/>
<evidence type="ECO:0000256" key="7">
    <source>
        <dbReference type="ARBA" id="ARBA00022777"/>
    </source>
</evidence>
<keyword evidence="8 10" id="KW-1133">Transmembrane helix</keyword>
<evidence type="ECO:0000313" key="13">
    <source>
        <dbReference type="EMBL" id="MFC4729743.1"/>
    </source>
</evidence>
<protein>
    <recommendedName>
        <fullName evidence="3">histidine kinase</fullName>
        <ecNumber evidence="3">2.7.13.3</ecNumber>
    </recommendedName>
</protein>
<dbReference type="SMART" id="SM00388">
    <property type="entry name" value="HisKA"/>
    <property type="match status" value="1"/>
</dbReference>
<dbReference type="Gene3D" id="1.10.287.130">
    <property type="match status" value="1"/>
</dbReference>
<keyword evidence="9" id="KW-0902">Two-component regulatory system</keyword>
<dbReference type="SMART" id="SM00387">
    <property type="entry name" value="HATPase_c"/>
    <property type="match status" value="1"/>
</dbReference>
<dbReference type="InterPro" id="IPR036097">
    <property type="entry name" value="HisK_dim/P_sf"/>
</dbReference>
<sequence>MPRTPRPGLQRQITVGLVAYAVLLSLALFAHGLLVNERAERMVWQSLLDIEMSHLLERMAEDPDYPLARTAGLALFVQGGDPAHAPPPGLAALPPGLHDGIDLDGTERVVLVRDAGPRRYLLALDIEDFDRHERQLAIPVVVSSAIMVLLLSVAIAFGARLLAGPLRETARRIGALEPDRPGQRIELPPKASSELVVIADALNDYLDRNARFVERERAFLDSASHELRTPVAVIAGASELALAQRDVSASVRGQLERIHRTARGVEQLVALLLVLSKDPARLTATSDRFDLAELLPDIVDDHRHLCRDKDLVLALAPLPRCELVAPLAIVRAAVGNLVRNAIENSDSGEIRIALSPQGRVDIEDPGHGMSPEEVSRIYARLARGGGRDGDGDGIGLDLIARLCEHLGWQLDIASLPGRGTHVSLDLGRNRAT</sequence>
<evidence type="ECO:0000256" key="1">
    <source>
        <dbReference type="ARBA" id="ARBA00000085"/>
    </source>
</evidence>
<dbReference type="InterPro" id="IPR003594">
    <property type="entry name" value="HATPase_dom"/>
</dbReference>
<accession>A0ABV9NS05</accession>
<dbReference type="InterPro" id="IPR050428">
    <property type="entry name" value="TCS_sensor_his_kinase"/>
</dbReference>
<evidence type="ECO:0000256" key="6">
    <source>
        <dbReference type="ARBA" id="ARBA00022692"/>
    </source>
</evidence>
<dbReference type="EMBL" id="JBHSGG010000049">
    <property type="protein sequence ID" value="MFC4729743.1"/>
    <property type="molecule type" value="Genomic_DNA"/>
</dbReference>
<keyword evidence="14" id="KW-1185">Reference proteome</keyword>
<comment type="catalytic activity">
    <reaction evidence="1">
        <text>ATP + protein L-histidine = ADP + protein N-phospho-L-histidine.</text>
        <dbReference type="EC" id="2.7.13.3"/>
    </reaction>
</comment>
<proteinExistence type="predicted"/>
<dbReference type="InterPro" id="IPR005467">
    <property type="entry name" value="His_kinase_dom"/>
</dbReference>
<keyword evidence="7 13" id="KW-0418">Kinase</keyword>
<dbReference type="RefSeq" id="WP_377005891.1">
    <property type="nucleotide sequence ID" value="NZ_JBHSGG010000049.1"/>
</dbReference>
<dbReference type="PROSITE" id="PS50885">
    <property type="entry name" value="HAMP"/>
    <property type="match status" value="1"/>
</dbReference>
<keyword evidence="10" id="KW-0472">Membrane</keyword>
<gene>
    <name evidence="13" type="ORF">ACFO3Q_16355</name>
</gene>
<evidence type="ECO:0000256" key="9">
    <source>
        <dbReference type="ARBA" id="ARBA00023012"/>
    </source>
</evidence>
<comment type="caution">
    <text evidence="13">The sequence shown here is derived from an EMBL/GenBank/DDBJ whole genome shotgun (WGS) entry which is preliminary data.</text>
</comment>
<evidence type="ECO:0000259" key="11">
    <source>
        <dbReference type="PROSITE" id="PS50109"/>
    </source>
</evidence>
<evidence type="ECO:0000256" key="4">
    <source>
        <dbReference type="ARBA" id="ARBA00022553"/>
    </source>
</evidence>
<dbReference type="Gene3D" id="3.30.565.10">
    <property type="entry name" value="Histidine kinase-like ATPase, C-terminal domain"/>
    <property type="match status" value="1"/>
</dbReference>
<feature type="transmembrane region" description="Helical" evidence="10">
    <location>
        <begin position="136"/>
        <end position="163"/>
    </location>
</feature>
<keyword evidence="5" id="KW-0808">Transferase</keyword>
<dbReference type="Pfam" id="PF00512">
    <property type="entry name" value="HisKA"/>
    <property type="match status" value="1"/>
</dbReference>
<keyword evidence="4" id="KW-0597">Phosphoprotein</keyword>
<dbReference type="InterPro" id="IPR003661">
    <property type="entry name" value="HisK_dim/P_dom"/>
</dbReference>
<dbReference type="Pfam" id="PF02518">
    <property type="entry name" value="HATPase_c"/>
    <property type="match status" value="1"/>
</dbReference>
<reference evidence="14" key="1">
    <citation type="journal article" date="2019" name="Int. J. Syst. Evol. Microbiol.">
        <title>The Global Catalogue of Microorganisms (GCM) 10K type strain sequencing project: providing services to taxonomists for standard genome sequencing and annotation.</title>
        <authorList>
            <consortium name="The Broad Institute Genomics Platform"/>
            <consortium name="The Broad Institute Genome Sequencing Center for Infectious Disease"/>
            <person name="Wu L."/>
            <person name="Ma J."/>
        </authorList>
    </citation>
    <scope>NUCLEOTIDE SEQUENCE [LARGE SCALE GENOMIC DNA]</scope>
    <source>
        <strain evidence="14">CGMCC 1.13574</strain>
    </source>
</reference>
<name>A0ABV9NS05_9GAMM</name>